<organism evidence="1">
    <name type="scientific">marine sediment metagenome</name>
    <dbReference type="NCBI Taxonomy" id="412755"/>
    <lineage>
        <taxon>unclassified sequences</taxon>
        <taxon>metagenomes</taxon>
        <taxon>ecological metagenomes</taxon>
    </lineage>
</organism>
<comment type="caution">
    <text evidence="1">The sequence shown here is derived from an EMBL/GenBank/DDBJ whole genome shotgun (WGS) entry which is preliminary data.</text>
</comment>
<dbReference type="EMBL" id="BART01035731">
    <property type="protein sequence ID" value="GAH16908.1"/>
    <property type="molecule type" value="Genomic_DNA"/>
</dbReference>
<accession>X1F7Z1</accession>
<proteinExistence type="predicted"/>
<sequence length="40" mass="4554">MKGIRVAKPTGGDVYHNETMNDEQLKLSLHNIKITKELCK</sequence>
<evidence type="ECO:0000313" key="1">
    <source>
        <dbReference type="EMBL" id="GAH16908.1"/>
    </source>
</evidence>
<reference evidence="1" key="1">
    <citation type="journal article" date="2014" name="Front. Microbiol.">
        <title>High frequency of phylogenetically diverse reductive dehalogenase-homologous genes in deep subseafloor sedimentary metagenomes.</title>
        <authorList>
            <person name="Kawai M."/>
            <person name="Futagami T."/>
            <person name="Toyoda A."/>
            <person name="Takaki Y."/>
            <person name="Nishi S."/>
            <person name="Hori S."/>
            <person name="Arai W."/>
            <person name="Tsubouchi T."/>
            <person name="Morono Y."/>
            <person name="Uchiyama I."/>
            <person name="Ito T."/>
            <person name="Fujiyama A."/>
            <person name="Inagaki F."/>
            <person name="Takami H."/>
        </authorList>
    </citation>
    <scope>NUCLEOTIDE SEQUENCE</scope>
    <source>
        <strain evidence="1">Expedition CK06-06</strain>
    </source>
</reference>
<dbReference type="AlphaFoldDB" id="X1F7Z1"/>
<protein>
    <submittedName>
        <fullName evidence="1">Uncharacterized protein</fullName>
    </submittedName>
</protein>
<name>X1F7Z1_9ZZZZ</name>
<gene>
    <name evidence="1" type="ORF">S01H4_60551</name>
</gene>